<protein>
    <submittedName>
        <fullName evidence="1">Uncharacterized protein</fullName>
    </submittedName>
</protein>
<sequence>MVSMALMVQVILFILQMLLIGLLIPQVQAMHFAEDLLLDYQKITVSMIRFATGQRLLVFL</sequence>
<dbReference type="Proteomes" id="UP000195514">
    <property type="component" value="Chromosome I"/>
</dbReference>
<evidence type="ECO:0000313" key="1">
    <source>
        <dbReference type="EMBL" id="SMX53708.1"/>
    </source>
</evidence>
<dbReference type="KEGG" id="abat:CFX1CAM_0643"/>
<gene>
    <name evidence="1" type="ORF">CFX1CAM_0643</name>
</gene>
<reference evidence="2" key="1">
    <citation type="submission" date="2017-05" db="EMBL/GenBank/DDBJ databases">
        <authorList>
            <person name="Kirkegaard R."/>
            <person name="Mcilroy J S."/>
        </authorList>
    </citation>
    <scope>NUCLEOTIDE SEQUENCE [LARGE SCALE GENOMIC DNA]</scope>
</reference>
<dbReference type="EMBL" id="LT859958">
    <property type="protein sequence ID" value="SMX53708.1"/>
    <property type="molecule type" value="Genomic_DNA"/>
</dbReference>
<evidence type="ECO:0000313" key="2">
    <source>
        <dbReference type="Proteomes" id="UP000195514"/>
    </source>
</evidence>
<proteinExistence type="predicted"/>
<dbReference type="AlphaFoldDB" id="A0A1Y6K4B2"/>
<name>A0A1Y6K4B2_9CHLR</name>
<accession>A0A1Y6K4B2</accession>
<keyword evidence="2" id="KW-1185">Reference proteome</keyword>
<organism evidence="1 2">
    <name type="scientific">Candidatus Brevifilum fermentans</name>
    <dbReference type="NCBI Taxonomy" id="1986204"/>
    <lineage>
        <taxon>Bacteria</taxon>
        <taxon>Bacillati</taxon>
        <taxon>Chloroflexota</taxon>
        <taxon>Anaerolineae</taxon>
        <taxon>Anaerolineales</taxon>
        <taxon>Anaerolineaceae</taxon>
        <taxon>Candidatus Brevifilum</taxon>
    </lineage>
</organism>